<feature type="transmembrane region" description="Helical" evidence="1">
    <location>
        <begin position="76"/>
        <end position="107"/>
    </location>
</feature>
<dbReference type="EMBL" id="VTAW01000007">
    <property type="protein sequence ID" value="TYT62624.1"/>
    <property type="molecule type" value="Genomic_DNA"/>
</dbReference>
<organism evidence="2 3">
    <name type="scientific">Natrialba swarupiae</name>
    <dbReference type="NCBI Taxonomy" id="2448032"/>
    <lineage>
        <taxon>Archaea</taxon>
        <taxon>Methanobacteriati</taxon>
        <taxon>Methanobacteriota</taxon>
        <taxon>Stenosarchaea group</taxon>
        <taxon>Halobacteria</taxon>
        <taxon>Halobacteriales</taxon>
        <taxon>Natrialbaceae</taxon>
        <taxon>Natrialba</taxon>
    </lineage>
</organism>
<keyword evidence="3" id="KW-1185">Reference proteome</keyword>
<name>A0A5D5ANG1_9EURY</name>
<evidence type="ECO:0000313" key="3">
    <source>
        <dbReference type="Proteomes" id="UP000324104"/>
    </source>
</evidence>
<keyword evidence="1" id="KW-0812">Transmembrane</keyword>
<keyword evidence="1" id="KW-1133">Transmembrane helix</keyword>
<dbReference type="InterPro" id="IPR008407">
    <property type="entry name" value="Brnchd-chn_aa_trnsp_AzlD"/>
</dbReference>
<gene>
    <name evidence="2" type="ORF">FYC77_07605</name>
</gene>
<dbReference type="Pfam" id="PF05437">
    <property type="entry name" value="AzlD"/>
    <property type="match status" value="1"/>
</dbReference>
<proteinExistence type="predicted"/>
<dbReference type="RefSeq" id="WP_149080911.1">
    <property type="nucleotide sequence ID" value="NZ_VTAW01000007.1"/>
</dbReference>
<dbReference type="Proteomes" id="UP000324104">
    <property type="component" value="Unassembled WGS sequence"/>
</dbReference>
<evidence type="ECO:0000313" key="2">
    <source>
        <dbReference type="EMBL" id="TYT62624.1"/>
    </source>
</evidence>
<dbReference type="AlphaFoldDB" id="A0A5D5ANG1"/>
<accession>A0A5D5ANG1</accession>
<comment type="caution">
    <text evidence="2">The sequence shown here is derived from an EMBL/GenBank/DDBJ whole genome shotgun (WGS) entry which is preliminary data.</text>
</comment>
<reference evidence="2 3" key="1">
    <citation type="submission" date="2019-08" db="EMBL/GenBank/DDBJ databases">
        <title>Archaea genome.</title>
        <authorList>
            <person name="Kajale S."/>
            <person name="Shouche Y."/>
            <person name="Deshpande N."/>
            <person name="Sharma A."/>
        </authorList>
    </citation>
    <scope>NUCLEOTIDE SEQUENCE [LARGE SCALE GENOMIC DNA]</scope>
    <source>
        <strain evidence="2 3">ESP3B_9</strain>
    </source>
</reference>
<keyword evidence="1" id="KW-0472">Membrane</keyword>
<evidence type="ECO:0000256" key="1">
    <source>
        <dbReference type="SAM" id="Phobius"/>
    </source>
</evidence>
<protein>
    <submittedName>
        <fullName evidence="2">AzlD domain-containing protein</fullName>
    </submittedName>
</protein>
<feature type="transmembrane region" description="Helical" evidence="1">
    <location>
        <begin position="46"/>
        <end position="64"/>
    </location>
</feature>
<sequence>MENLSSPMMWTVIALLSIATYLLRASFVLGIELIGELPPSVRSVLPFVPLAVLAALAAPDLAFADGSLSISLHNEYLVAGLVAFGIARKTESLILTVVAGMGLLWLLQLL</sequence>